<evidence type="ECO:0000256" key="2">
    <source>
        <dbReference type="SAM" id="MobiDB-lite"/>
    </source>
</evidence>
<feature type="coiled-coil region" evidence="1">
    <location>
        <begin position="49"/>
        <end position="87"/>
    </location>
</feature>
<feature type="compositionally biased region" description="Polar residues" evidence="2">
    <location>
        <begin position="1"/>
        <end position="10"/>
    </location>
</feature>
<feature type="region of interest" description="Disordered" evidence="2">
    <location>
        <begin position="1"/>
        <end position="27"/>
    </location>
</feature>
<reference evidence="4 5" key="1">
    <citation type="submission" date="2025-05" db="UniProtKB">
        <authorList>
            <consortium name="RefSeq"/>
        </authorList>
    </citation>
    <scope>IDENTIFICATION</scope>
    <source>
        <tissue evidence="4 5">Seedling</tissue>
    </source>
</reference>
<dbReference type="PANTHER" id="PTHR36800:SF1">
    <property type="entry name" value="POLYAMINE-MODULATED FACTOR 1-BINDING PROTEIN"/>
    <property type="match status" value="1"/>
</dbReference>
<proteinExistence type="predicted"/>
<name>A0A6P6FVY8_ZIZJJ</name>
<dbReference type="AlphaFoldDB" id="A0A6P6FVY8"/>
<evidence type="ECO:0000313" key="5">
    <source>
        <dbReference type="RefSeq" id="XP_048330959.1"/>
    </source>
</evidence>
<accession>A0A6P6FVY8</accession>
<gene>
    <name evidence="4 5" type="primary">LOC107411153</name>
</gene>
<dbReference type="GeneID" id="107411153"/>
<evidence type="ECO:0000256" key="1">
    <source>
        <dbReference type="SAM" id="Coils"/>
    </source>
</evidence>
<evidence type="ECO:0000313" key="3">
    <source>
        <dbReference type="Proteomes" id="UP001652623"/>
    </source>
</evidence>
<keyword evidence="3" id="KW-1185">Reference proteome</keyword>
<dbReference type="Proteomes" id="UP001652623">
    <property type="component" value="Chromosome 5"/>
</dbReference>
<dbReference type="KEGG" id="zju:107411153"/>
<evidence type="ECO:0000313" key="4">
    <source>
        <dbReference type="RefSeq" id="XP_024926177.2"/>
    </source>
</evidence>
<protein>
    <submittedName>
        <fullName evidence="4 5">Uncharacterized protein LOC107411153</fullName>
    </submittedName>
</protein>
<dbReference type="InParanoid" id="A0A6P6FVY8"/>
<dbReference type="RefSeq" id="XP_024926177.2">
    <property type="nucleotide sequence ID" value="XM_025070409.3"/>
</dbReference>
<dbReference type="RefSeq" id="XP_048330959.1">
    <property type="nucleotide sequence ID" value="XM_048475002.1"/>
</dbReference>
<organism evidence="3 4">
    <name type="scientific">Ziziphus jujuba</name>
    <name type="common">Chinese jujube</name>
    <name type="synonym">Ziziphus sativa</name>
    <dbReference type="NCBI Taxonomy" id="326968"/>
    <lineage>
        <taxon>Eukaryota</taxon>
        <taxon>Viridiplantae</taxon>
        <taxon>Streptophyta</taxon>
        <taxon>Embryophyta</taxon>
        <taxon>Tracheophyta</taxon>
        <taxon>Spermatophyta</taxon>
        <taxon>Magnoliopsida</taxon>
        <taxon>eudicotyledons</taxon>
        <taxon>Gunneridae</taxon>
        <taxon>Pentapetalae</taxon>
        <taxon>rosids</taxon>
        <taxon>fabids</taxon>
        <taxon>Rosales</taxon>
        <taxon>Rhamnaceae</taxon>
        <taxon>Paliureae</taxon>
        <taxon>Ziziphus</taxon>
    </lineage>
</organism>
<keyword evidence="1" id="KW-0175">Coiled coil</keyword>
<sequence>MAVSPSQSDTGLLPPPPPPPSEAESPLSSLVYEMSHKMQEVMENMLKMINEIDENSNAIMEEIEKSKESALERKKFLEEEKERFQKAAYAALNMLNNGE</sequence>
<dbReference type="PANTHER" id="PTHR36800">
    <property type="entry name" value="POLYAMINE-MODULATED FACTOR 1-BINDING PROTEIN"/>
    <property type="match status" value="1"/>
</dbReference>